<accession>A0A9X4S3F8</accession>
<dbReference type="Proteomes" id="UP001152614">
    <property type="component" value="Unassembled WGS sequence"/>
</dbReference>
<organism evidence="1 2">
    <name type="scientific">Lactococcus lactis</name>
    <dbReference type="NCBI Taxonomy" id="1358"/>
    <lineage>
        <taxon>Bacteria</taxon>
        <taxon>Bacillati</taxon>
        <taxon>Bacillota</taxon>
        <taxon>Bacilli</taxon>
        <taxon>Lactobacillales</taxon>
        <taxon>Streptococcaceae</taxon>
        <taxon>Lactococcus</taxon>
    </lineage>
</organism>
<comment type="caution">
    <text evidence="1">The sequence shown here is derived from an EMBL/GenBank/DDBJ whole genome shotgun (WGS) entry which is preliminary data.</text>
</comment>
<dbReference type="AlphaFoldDB" id="A0A9X4S3F8"/>
<reference evidence="1" key="1">
    <citation type="submission" date="2022-10" db="EMBL/GenBank/DDBJ databases">
        <authorList>
            <person name="Turner M.S."/>
            <person name="Huang W."/>
        </authorList>
    </citation>
    <scope>NUCLEOTIDE SEQUENCE</scope>
    <source>
        <strain evidence="1">3</strain>
    </source>
</reference>
<sequence>MSELENFGIKKVIVIDDNYLSEDFNISEFLETDIANISRQIEDYTEDIDFQEFFEKNPKATLGDFFESNHLETEDKEEIIEILEGFKGTIDRYKVLKEDIGEGKIISFNPKIEEDLREFEEELDKESVCTFIVIDKILDVTSESKSQLLLKKVLLKINKAVKKNKLLFMVLYSTDAPKSIKNYEAVKELLIQITGLKRDSIEYNSLLNSEFPLHINFVDKGTSQEKILENFTIALRRSQKAAFTSLFNVSFNESMNKMRERVWELGENESLFYYNYLNEGQHVDNIIFDIFDANFKNYYNYEKDKNYRDIINPLRKSTQIFSKWQELNKTQSMINYSQRLRLINKFYYLFKHEQKLLTVSKSDDISFGDVINISGEEYLVVSQDCDTTIRQEEGRKLDDITLLKLQKSSVSLPEKLYKTLDSQKTSGLSCSGFFNEVFLKGENLEGKKCLEMLGIDLEKAQKFADEKKGSKAQFIELCSGSPIENIQISIDSEAKVPNIYSIKSFWLDVLLLRSEELMYGNDISKTVIVTKDSIRSSKEIRYATQKKLLKEFDEELAKFSGLEKNMIQKILSTQIFSDLLDIKPFFDSDGATMIGFEIENYSRVGHKDNLSTMELHNIALVSQTRIARNSEMLF</sequence>
<evidence type="ECO:0000313" key="1">
    <source>
        <dbReference type="EMBL" id="MDG4982895.1"/>
    </source>
</evidence>
<dbReference type="EMBL" id="JAOWLY010000001">
    <property type="protein sequence ID" value="MDG4982895.1"/>
    <property type="molecule type" value="Genomic_DNA"/>
</dbReference>
<evidence type="ECO:0000313" key="2">
    <source>
        <dbReference type="Proteomes" id="UP001152614"/>
    </source>
</evidence>
<name>A0A9X4S3F8_9LACT</name>
<gene>
    <name evidence="1" type="ORF">OGZ51_01855</name>
</gene>
<proteinExistence type="predicted"/>
<protein>
    <submittedName>
        <fullName evidence="1">Uncharacterized protein</fullName>
    </submittedName>
</protein>
<dbReference type="RefSeq" id="WP_278228678.1">
    <property type="nucleotide sequence ID" value="NZ_JAOWLY010000001.1"/>
</dbReference>
<reference evidence="1" key="2">
    <citation type="journal article" date="2023" name="Food Microbiol.">
        <title>Evaluation of the fermentation potential of lactic acid bacteria isolated from herbs, fruits and vegetables as starter cultures in nut-based milk alternatives.</title>
        <authorList>
            <person name="Huang W."/>
            <person name="Dong A."/>
            <person name="Pham H.T."/>
            <person name="Zhou C."/>
            <person name="Huo Z."/>
            <person name="Watjen A.P."/>
            <person name="Prakash S."/>
            <person name="Bang-Berthelsen C.H."/>
            <person name="Turner M.S."/>
        </authorList>
    </citation>
    <scope>NUCLEOTIDE SEQUENCE</scope>
    <source>
        <strain evidence="1">3</strain>
    </source>
</reference>